<gene>
    <name evidence="1" type="ORF">COU89_00885</name>
</gene>
<dbReference type="Pfam" id="PF05973">
    <property type="entry name" value="Gp49"/>
    <property type="match status" value="1"/>
</dbReference>
<name>A0A2M8KVE5_9BACT</name>
<protein>
    <submittedName>
        <fullName evidence="1">Type II toxin-antitoxin system RelE/ParE family toxin</fullName>
    </submittedName>
</protein>
<proteinExistence type="predicted"/>
<evidence type="ECO:0000313" key="1">
    <source>
        <dbReference type="EMBL" id="PJE63881.1"/>
    </source>
</evidence>
<comment type="caution">
    <text evidence="1">The sequence shown here is derived from an EMBL/GenBank/DDBJ whole genome shotgun (WGS) entry which is preliminary data.</text>
</comment>
<sequence>MPEPWRIIFYQGPTGSTPIGDFIDGLEEKVQAKVFGSIELLKEYGVRLSAPHAKKLAGTNLWELRILGGGSSRIIYAILVERKVILLNGFKKKQQKTPIREIIKAQRRLTEYQTQII</sequence>
<organism evidence="1 2">
    <name type="scientific">Candidatus Roizmanbacteria bacterium CG10_big_fil_rev_8_21_14_0_10_45_7</name>
    <dbReference type="NCBI Taxonomy" id="1974854"/>
    <lineage>
        <taxon>Bacteria</taxon>
        <taxon>Candidatus Roizmaniibacteriota</taxon>
    </lineage>
</organism>
<reference evidence="2" key="1">
    <citation type="submission" date="2017-09" db="EMBL/GenBank/DDBJ databases">
        <title>Depth-based differentiation of microbial function through sediment-hosted aquifers and enrichment of novel symbionts in the deep terrestrial subsurface.</title>
        <authorList>
            <person name="Probst A.J."/>
            <person name="Ladd B."/>
            <person name="Jarett J.K."/>
            <person name="Geller-Mcgrath D.E."/>
            <person name="Sieber C.M.K."/>
            <person name="Emerson J.B."/>
            <person name="Anantharaman K."/>
            <person name="Thomas B.C."/>
            <person name="Malmstrom R."/>
            <person name="Stieglmeier M."/>
            <person name="Klingl A."/>
            <person name="Woyke T."/>
            <person name="Ryan C.M."/>
            <person name="Banfield J.F."/>
        </authorList>
    </citation>
    <scope>NUCLEOTIDE SEQUENCE [LARGE SCALE GENOMIC DNA]</scope>
</reference>
<dbReference type="EMBL" id="PFEE01000019">
    <property type="protein sequence ID" value="PJE63881.1"/>
    <property type="molecule type" value="Genomic_DNA"/>
</dbReference>
<dbReference type="AlphaFoldDB" id="A0A2M8KVE5"/>
<evidence type="ECO:0000313" key="2">
    <source>
        <dbReference type="Proteomes" id="UP000231569"/>
    </source>
</evidence>
<dbReference type="Proteomes" id="UP000231569">
    <property type="component" value="Unassembled WGS sequence"/>
</dbReference>
<dbReference type="InterPro" id="IPR009241">
    <property type="entry name" value="HigB-like"/>
</dbReference>
<accession>A0A2M8KVE5</accession>